<dbReference type="STRING" id="314278.NB231_08735"/>
<sequence length="183" mass="19930">MKRLCIYCGSSPGRDPVYLEAAQALARRLAHRGIGIVYGGSSVGLMGAMADAALAEGGKVIGVIPDPLMDREPGHPSLTELHVVVSMHQRKAIMAELADGFIALPGGLGTLDELFEILIWAQLGLHRKPCGVLNVKHYYDPLMRLLDHAMEAGFVRPQHRGILVLEADPEVLLMRFEERIAFG</sequence>
<dbReference type="PANTHER" id="PTHR31223:SF70">
    <property type="entry name" value="LOG FAMILY PROTEIN YJL055W"/>
    <property type="match status" value="1"/>
</dbReference>
<dbReference type="OrthoDB" id="9801098at2"/>
<comment type="caution">
    <text evidence="4">The sequence shown here is derived from an EMBL/GenBank/DDBJ whole genome shotgun (WGS) entry which is preliminary data.</text>
</comment>
<dbReference type="eggNOG" id="COG1611">
    <property type="taxonomic scope" value="Bacteria"/>
</dbReference>
<keyword evidence="3" id="KW-0378">Hydrolase</keyword>
<dbReference type="GO" id="GO:0009691">
    <property type="term" value="P:cytokinin biosynthetic process"/>
    <property type="evidence" value="ECO:0007669"/>
    <property type="project" value="UniProtKB-UniRule"/>
</dbReference>
<protein>
    <recommendedName>
        <fullName evidence="3">Cytokinin riboside 5'-monophosphate phosphoribohydrolase</fullName>
        <ecNumber evidence="3">3.2.2.n1</ecNumber>
    </recommendedName>
</protein>
<dbReference type="EMBL" id="AAOF01000010">
    <property type="protein sequence ID" value="EAR21330.1"/>
    <property type="molecule type" value="Genomic_DNA"/>
</dbReference>
<proteinExistence type="inferred from homology"/>
<name>A4BSR0_9GAMM</name>
<comment type="catalytic activity">
    <reaction evidence="1">
        <text>AMP + H2O = D-ribose 5-phosphate + adenine</text>
        <dbReference type="Rhea" id="RHEA:20129"/>
        <dbReference type="ChEBI" id="CHEBI:15377"/>
        <dbReference type="ChEBI" id="CHEBI:16708"/>
        <dbReference type="ChEBI" id="CHEBI:78346"/>
        <dbReference type="ChEBI" id="CHEBI:456215"/>
        <dbReference type="EC" id="3.2.2.4"/>
    </reaction>
</comment>
<comment type="similarity">
    <text evidence="2 3">Belongs to the LOG family.</text>
</comment>
<evidence type="ECO:0000313" key="5">
    <source>
        <dbReference type="Proteomes" id="UP000003374"/>
    </source>
</evidence>
<dbReference type="PANTHER" id="PTHR31223">
    <property type="entry name" value="LOG FAMILY PROTEIN YJL055W"/>
    <property type="match status" value="1"/>
</dbReference>
<dbReference type="Proteomes" id="UP000003374">
    <property type="component" value="Unassembled WGS sequence"/>
</dbReference>
<dbReference type="SUPFAM" id="SSF102405">
    <property type="entry name" value="MCP/YpsA-like"/>
    <property type="match status" value="1"/>
</dbReference>
<dbReference type="GO" id="GO:0008714">
    <property type="term" value="F:AMP nucleosidase activity"/>
    <property type="evidence" value="ECO:0007669"/>
    <property type="project" value="UniProtKB-EC"/>
</dbReference>
<dbReference type="Gene3D" id="3.40.50.450">
    <property type="match status" value="1"/>
</dbReference>
<dbReference type="InterPro" id="IPR031100">
    <property type="entry name" value="LOG_fam"/>
</dbReference>
<keyword evidence="3" id="KW-0203">Cytokinin biosynthesis</keyword>
<reference evidence="4 5" key="1">
    <citation type="submission" date="2006-02" db="EMBL/GenBank/DDBJ databases">
        <authorList>
            <person name="Waterbury J."/>
            <person name="Ferriera S."/>
            <person name="Johnson J."/>
            <person name="Kravitz S."/>
            <person name="Halpern A."/>
            <person name="Remington K."/>
            <person name="Beeson K."/>
            <person name="Tran B."/>
            <person name="Rogers Y.-H."/>
            <person name="Friedman R."/>
            <person name="Venter J.C."/>
        </authorList>
    </citation>
    <scope>NUCLEOTIDE SEQUENCE [LARGE SCALE GENOMIC DNA]</scope>
    <source>
        <strain evidence="4 5">Nb-231</strain>
    </source>
</reference>
<gene>
    <name evidence="4" type="ORF">NB231_08735</name>
</gene>
<dbReference type="EC" id="3.2.2.n1" evidence="3"/>
<evidence type="ECO:0000313" key="4">
    <source>
        <dbReference type="EMBL" id="EAR21330.1"/>
    </source>
</evidence>
<dbReference type="NCBIfam" id="TIGR00730">
    <property type="entry name" value="Rossman fold protein, TIGR00730 family"/>
    <property type="match status" value="1"/>
</dbReference>
<dbReference type="GO" id="GO:0005829">
    <property type="term" value="C:cytosol"/>
    <property type="evidence" value="ECO:0007669"/>
    <property type="project" value="TreeGrafter"/>
</dbReference>
<dbReference type="InterPro" id="IPR005269">
    <property type="entry name" value="LOG"/>
</dbReference>
<dbReference type="AlphaFoldDB" id="A4BSR0"/>
<dbReference type="HOGENOM" id="CLU_058336_4_2_6"/>
<evidence type="ECO:0000256" key="3">
    <source>
        <dbReference type="RuleBase" id="RU363015"/>
    </source>
</evidence>
<evidence type="ECO:0000256" key="1">
    <source>
        <dbReference type="ARBA" id="ARBA00000274"/>
    </source>
</evidence>
<evidence type="ECO:0000256" key="2">
    <source>
        <dbReference type="ARBA" id="ARBA00006763"/>
    </source>
</evidence>
<dbReference type="RefSeq" id="WP_005001534.1">
    <property type="nucleotide sequence ID" value="NZ_CH672427.1"/>
</dbReference>
<dbReference type="Pfam" id="PF03641">
    <property type="entry name" value="Lysine_decarbox"/>
    <property type="match status" value="1"/>
</dbReference>
<keyword evidence="5" id="KW-1185">Reference proteome</keyword>
<organism evidence="4 5">
    <name type="scientific">Nitrococcus mobilis Nb-231</name>
    <dbReference type="NCBI Taxonomy" id="314278"/>
    <lineage>
        <taxon>Bacteria</taxon>
        <taxon>Pseudomonadati</taxon>
        <taxon>Pseudomonadota</taxon>
        <taxon>Gammaproteobacteria</taxon>
        <taxon>Chromatiales</taxon>
        <taxon>Ectothiorhodospiraceae</taxon>
        <taxon>Nitrococcus</taxon>
    </lineage>
</organism>
<accession>A4BSR0</accession>